<dbReference type="GO" id="GO:0016020">
    <property type="term" value="C:membrane"/>
    <property type="evidence" value="ECO:0007669"/>
    <property type="project" value="UniProtKB-SubCell"/>
</dbReference>
<dbReference type="PANTHER" id="PTHR11662:SF285">
    <property type="entry name" value="HEXURONATE TRANSPORTER"/>
    <property type="match status" value="1"/>
</dbReference>
<proteinExistence type="predicted"/>
<feature type="domain" description="Major facilitator superfamily (MFS) profile" evidence="6">
    <location>
        <begin position="12"/>
        <end position="398"/>
    </location>
</feature>
<dbReference type="SUPFAM" id="SSF103473">
    <property type="entry name" value="MFS general substrate transporter"/>
    <property type="match status" value="1"/>
</dbReference>
<accession>Q01VP2</accession>
<name>Q01VP2_SOLUE</name>
<dbReference type="Gene3D" id="1.20.1250.20">
    <property type="entry name" value="MFS general substrate transporter like domains"/>
    <property type="match status" value="2"/>
</dbReference>
<evidence type="ECO:0000256" key="5">
    <source>
        <dbReference type="SAM" id="Phobius"/>
    </source>
</evidence>
<dbReference type="PROSITE" id="PS50850">
    <property type="entry name" value="MFS"/>
    <property type="match status" value="1"/>
</dbReference>
<dbReference type="STRING" id="234267.Acid_5324"/>
<protein>
    <submittedName>
        <fullName evidence="7">Major facilitator superfamily MFS_1</fullName>
    </submittedName>
</protein>
<gene>
    <name evidence="7" type="ordered locus">Acid_5324</name>
</gene>
<dbReference type="InterPro" id="IPR020846">
    <property type="entry name" value="MFS_dom"/>
</dbReference>
<evidence type="ECO:0000256" key="2">
    <source>
        <dbReference type="ARBA" id="ARBA00022692"/>
    </source>
</evidence>
<evidence type="ECO:0000313" key="7">
    <source>
        <dbReference type="EMBL" id="ABJ86273.1"/>
    </source>
</evidence>
<feature type="transmembrane region" description="Helical" evidence="5">
    <location>
        <begin position="253"/>
        <end position="274"/>
    </location>
</feature>
<feature type="transmembrane region" description="Helical" evidence="5">
    <location>
        <begin position="164"/>
        <end position="182"/>
    </location>
</feature>
<feature type="transmembrane region" description="Helical" evidence="5">
    <location>
        <begin position="343"/>
        <end position="366"/>
    </location>
</feature>
<dbReference type="GO" id="GO:0015134">
    <property type="term" value="F:hexuronate transmembrane transporter activity"/>
    <property type="evidence" value="ECO:0007669"/>
    <property type="project" value="TreeGrafter"/>
</dbReference>
<evidence type="ECO:0000256" key="3">
    <source>
        <dbReference type="ARBA" id="ARBA00022989"/>
    </source>
</evidence>
<dbReference type="InterPro" id="IPR036259">
    <property type="entry name" value="MFS_trans_sf"/>
</dbReference>
<dbReference type="PANTHER" id="PTHR11662">
    <property type="entry name" value="SOLUTE CARRIER FAMILY 17"/>
    <property type="match status" value="1"/>
</dbReference>
<dbReference type="CDD" id="cd17319">
    <property type="entry name" value="MFS_ExuT_GudP_like"/>
    <property type="match status" value="1"/>
</dbReference>
<dbReference type="HOGENOM" id="CLU_001265_5_1_0"/>
<reference evidence="7" key="1">
    <citation type="submission" date="2006-10" db="EMBL/GenBank/DDBJ databases">
        <title>Complete sequence of Solibacter usitatus Ellin6076.</title>
        <authorList>
            <consortium name="US DOE Joint Genome Institute"/>
            <person name="Copeland A."/>
            <person name="Lucas S."/>
            <person name="Lapidus A."/>
            <person name="Barry K."/>
            <person name="Detter J.C."/>
            <person name="Glavina del Rio T."/>
            <person name="Hammon N."/>
            <person name="Israni S."/>
            <person name="Dalin E."/>
            <person name="Tice H."/>
            <person name="Pitluck S."/>
            <person name="Thompson L.S."/>
            <person name="Brettin T."/>
            <person name="Bruce D."/>
            <person name="Han C."/>
            <person name="Tapia R."/>
            <person name="Gilna P."/>
            <person name="Schmutz J."/>
            <person name="Larimer F."/>
            <person name="Land M."/>
            <person name="Hauser L."/>
            <person name="Kyrpides N."/>
            <person name="Mikhailova N."/>
            <person name="Janssen P.H."/>
            <person name="Kuske C.R."/>
            <person name="Richardson P."/>
        </authorList>
    </citation>
    <scope>NUCLEOTIDE SEQUENCE</scope>
    <source>
        <strain evidence="7">Ellin6076</strain>
    </source>
</reference>
<comment type="subcellular location">
    <subcellularLocation>
        <location evidence="1">Membrane</location>
        <topology evidence="1">Multi-pass membrane protein</topology>
    </subcellularLocation>
</comment>
<feature type="transmembrane region" description="Helical" evidence="5">
    <location>
        <begin position="78"/>
        <end position="104"/>
    </location>
</feature>
<keyword evidence="2 5" id="KW-0812">Transmembrane</keyword>
<dbReference type="EMBL" id="CP000473">
    <property type="protein sequence ID" value="ABJ86273.1"/>
    <property type="molecule type" value="Genomic_DNA"/>
</dbReference>
<dbReference type="InterPro" id="IPR011701">
    <property type="entry name" value="MFS"/>
</dbReference>
<dbReference type="AlphaFoldDB" id="Q01VP2"/>
<organism evidence="7">
    <name type="scientific">Solibacter usitatus (strain Ellin6076)</name>
    <dbReference type="NCBI Taxonomy" id="234267"/>
    <lineage>
        <taxon>Bacteria</taxon>
        <taxon>Pseudomonadati</taxon>
        <taxon>Acidobacteriota</taxon>
        <taxon>Terriglobia</taxon>
        <taxon>Bryobacterales</taxon>
        <taxon>Solibacteraceae</taxon>
        <taxon>Candidatus Solibacter</taxon>
    </lineage>
</organism>
<feature type="transmembrane region" description="Helical" evidence="5">
    <location>
        <begin position="49"/>
        <end position="66"/>
    </location>
</feature>
<feature type="transmembrane region" description="Helical" evidence="5">
    <location>
        <begin position="372"/>
        <end position="394"/>
    </location>
</feature>
<feature type="transmembrane region" description="Helical" evidence="5">
    <location>
        <begin position="212"/>
        <end position="233"/>
    </location>
</feature>
<dbReference type="Pfam" id="PF07690">
    <property type="entry name" value="MFS_1"/>
    <property type="match status" value="1"/>
</dbReference>
<keyword evidence="3 5" id="KW-1133">Transmembrane helix</keyword>
<dbReference type="InterPro" id="IPR050382">
    <property type="entry name" value="MFS_Na/Anion_cotransporter"/>
</dbReference>
<evidence type="ECO:0000256" key="4">
    <source>
        <dbReference type="ARBA" id="ARBA00023136"/>
    </source>
</evidence>
<dbReference type="InParanoid" id="Q01VP2"/>
<evidence type="ECO:0000256" key="1">
    <source>
        <dbReference type="ARBA" id="ARBA00004141"/>
    </source>
</evidence>
<dbReference type="eggNOG" id="COG2271">
    <property type="taxonomic scope" value="Bacteria"/>
</dbReference>
<dbReference type="KEGG" id="sus:Acid_5324"/>
<keyword evidence="4 5" id="KW-0472">Membrane</keyword>
<sequence>METAAHRMRWSIAILVSAAIAVSYFDRQTLPVAIAAIQRDIPVSNTQFSYLQGAFLLAYAGMYAGGGKLIDVLGTRRGFLWIMIWWSLACASHGLAASFGMLAASRFLLGMGEGGGFPAATKAVSEWFPAHERSTAMGIINAGSAVGAVMAPPGIAFVIATWNWRWVFLLSGAVGMLWTLWWSRTYFVPPRAAQTEASSDISWSRLFTYRQVWGLVTAKFLSDAAWYFYIFWLPKYLYDVRGFDTKQVGYFAWIPYAASGVGSLCGGWFSSHLLRSGCSLDRSRKIALGASAGLMPLIFFVTQAPVQVAILLFSIAFFGQQSWSTLVMILPADLFPHEVVGSVAGLVGFGGAMGGFVFGLVVGYLLDHGFGYGTVFPMVSTMHVIAFGVILLTVRKVAPLAAFREKIEKRP</sequence>
<evidence type="ECO:0000259" key="6">
    <source>
        <dbReference type="PROSITE" id="PS50850"/>
    </source>
</evidence>